<sequence length="237" mass="24881">MPARARYGVDAPPVLVGLASAAVFLIAATVVTAVLAGWVAILPGLLALYFVASASLYLHTTKRGKFAVWREILDGLALRGDERALDLGCGRGAVLIAVARRLPAGQATGVDLWRSVDQSGNSPAVTEANATAEGVRVSLDTADMTALPYPDESFDLVVSSMAIHNIHPAAGRLTAVDEALRVLRPGGRLVIADISATKAYASHLDALGLSATTRPLGWRMWWGGPWLPTALVTVVKP</sequence>
<feature type="transmembrane region" description="Helical" evidence="4">
    <location>
        <begin position="12"/>
        <end position="31"/>
    </location>
</feature>
<proteinExistence type="predicted"/>
<evidence type="ECO:0000256" key="3">
    <source>
        <dbReference type="ARBA" id="ARBA00022691"/>
    </source>
</evidence>
<feature type="domain" description="Methyltransferase type 11" evidence="5">
    <location>
        <begin position="85"/>
        <end position="191"/>
    </location>
</feature>
<name>A0ABW2HZZ3_9ACTN</name>
<evidence type="ECO:0000259" key="5">
    <source>
        <dbReference type="Pfam" id="PF08241"/>
    </source>
</evidence>
<keyword evidence="4" id="KW-0812">Transmembrane</keyword>
<dbReference type="InterPro" id="IPR029063">
    <property type="entry name" value="SAM-dependent_MTases_sf"/>
</dbReference>
<dbReference type="PANTHER" id="PTHR45277">
    <property type="entry name" value="EXPRESSED PROTEIN"/>
    <property type="match status" value="1"/>
</dbReference>
<dbReference type="EMBL" id="JBHTBJ010000029">
    <property type="protein sequence ID" value="MFC7278160.1"/>
    <property type="molecule type" value="Genomic_DNA"/>
</dbReference>
<dbReference type="RefSeq" id="WP_378974693.1">
    <property type="nucleotide sequence ID" value="NZ_JBHTBJ010000029.1"/>
</dbReference>
<keyword evidence="1 6" id="KW-0489">Methyltransferase</keyword>
<evidence type="ECO:0000256" key="2">
    <source>
        <dbReference type="ARBA" id="ARBA00022679"/>
    </source>
</evidence>
<dbReference type="PANTHER" id="PTHR45277:SF1">
    <property type="entry name" value="EXPRESSED PROTEIN"/>
    <property type="match status" value="1"/>
</dbReference>
<feature type="transmembrane region" description="Helical" evidence="4">
    <location>
        <begin position="37"/>
        <end position="58"/>
    </location>
</feature>
<dbReference type="GO" id="GO:0032259">
    <property type="term" value="P:methylation"/>
    <property type="evidence" value="ECO:0007669"/>
    <property type="project" value="UniProtKB-KW"/>
</dbReference>
<dbReference type="GO" id="GO:0008168">
    <property type="term" value="F:methyltransferase activity"/>
    <property type="evidence" value="ECO:0007669"/>
    <property type="project" value="UniProtKB-KW"/>
</dbReference>
<dbReference type="SUPFAM" id="SSF53335">
    <property type="entry name" value="S-adenosyl-L-methionine-dependent methyltransferases"/>
    <property type="match status" value="1"/>
</dbReference>
<dbReference type="EC" id="2.1.1.-" evidence="6"/>
<evidence type="ECO:0000313" key="6">
    <source>
        <dbReference type="EMBL" id="MFC7278160.1"/>
    </source>
</evidence>
<evidence type="ECO:0000256" key="4">
    <source>
        <dbReference type="SAM" id="Phobius"/>
    </source>
</evidence>
<accession>A0ABW2HZZ3</accession>
<keyword evidence="4" id="KW-1133">Transmembrane helix</keyword>
<dbReference type="CDD" id="cd02440">
    <property type="entry name" value="AdoMet_MTases"/>
    <property type="match status" value="1"/>
</dbReference>
<dbReference type="InterPro" id="IPR013216">
    <property type="entry name" value="Methyltransf_11"/>
</dbReference>
<organism evidence="6 7">
    <name type="scientific">Paractinoplanes rhizophilus</name>
    <dbReference type="NCBI Taxonomy" id="1416877"/>
    <lineage>
        <taxon>Bacteria</taxon>
        <taxon>Bacillati</taxon>
        <taxon>Actinomycetota</taxon>
        <taxon>Actinomycetes</taxon>
        <taxon>Micromonosporales</taxon>
        <taxon>Micromonosporaceae</taxon>
        <taxon>Paractinoplanes</taxon>
    </lineage>
</organism>
<comment type="caution">
    <text evidence="6">The sequence shown here is derived from an EMBL/GenBank/DDBJ whole genome shotgun (WGS) entry which is preliminary data.</text>
</comment>
<protein>
    <submittedName>
        <fullName evidence="6">Class I SAM-dependent methyltransferase</fullName>
        <ecNumber evidence="6">2.1.1.-</ecNumber>
    </submittedName>
</protein>
<keyword evidence="4" id="KW-0472">Membrane</keyword>
<gene>
    <name evidence="6" type="ORF">ACFQS1_29585</name>
</gene>
<reference evidence="7" key="1">
    <citation type="journal article" date="2019" name="Int. J. Syst. Evol. Microbiol.">
        <title>The Global Catalogue of Microorganisms (GCM) 10K type strain sequencing project: providing services to taxonomists for standard genome sequencing and annotation.</title>
        <authorList>
            <consortium name="The Broad Institute Genomics Platform"/>
            <consortium name="The Broad Institute Genome Sequencing Center for Infectious Disease"/>
            <person name="Wu L."/>
            <person name="Ma J."/>
        </authorList>
    </citation>
    <scope>NUCLEOTIDE SEQUENCE [LARGE SCALE GENOMIC DNA]</scope>
    <source>
        <strain evidence="7">XZYJT-10</strain>
    </source>
</reference>
<dbReference type="Gene3D" id="3.40.50.150">
    <property type="entry name" value="Vaccinia Virus protein VP39"/>
    <property type="match status" value="1"/>
</dbReference>
<evidence type="ECO:0000313" key="7">
    <source>
        <dbReference type="Proteomes" id="UP001596548"/>
    </source>
</evidence>
<keyword evidence="3" id="KW-0949">S-adenosyl-L-methionine</keyword>
<evidence type="ECO:0000256" key="1">
    <source>
        <dbReference type="ARBA" id="ARBA00022603"/>
    </source>
</evidence>
<dbReference type="Pfam" id="PF08241">
    <property type="entry name" value="Methyltransf_11"/>
    <property type="match status" value="1"/>
</dbReference>
<dbReference type="PROSITE" id="PS01184">
    <property type="entry name" value="UBIE_2"/>
    <property type="match status" value="1"/>
</dbReference>
<keyword evidence="2 6" id="KW-0808">Transferase</keyword>
<keyword evidence="7" id="KW-1185">Reference proteome</keyword>
<dbReference type="Proteomes" id="UP001596548">
    <property type="component" value="Unassembled WGS sequence"/>
</dbReference>
<dbReference type="InterPro" id="IPR023576">
    <property type="entry name" value="UbiE/COQ5_MeTrFase_CS"/>
</dbReference>